<dbReference type="AlphaFoldDB" id="A0A453JJ47"/>
<name>A0A453JJ47_AEGTS</name>
<reference evidence="3" key="2">
    <citation type="journal article" date="2017" name="Nat. Plants">
        <title>The Aegilops tauschii genome reveals multiple impacts of transposons.</title>
        <authorList>
            <person name="Zhao G."/>
            <person name="Zou C."/>
            <person name="Li K."/>
            <person name="Wang K."/>
            <person name="Li T."/>
            <person name="Gao L."/>
            <person name="Zhang X."/>
            <person name="Wang H."/>
            <person name="Yang Z."/>
            <person name="Liu X."/>
            <person name="Jiang W."/>
            <person name="Mao L."/>
            <person name="Kong X."/>
            <person name="Jiao Y."/>
            <person name="Jia J."/>
        </authorList>
    </citation>
    <scope>NUCLEOTIDE SEQUENCE [LARGE SCALE GENOMIC DNA]</scope>
    <source>
        <strain evidence="3">cv. AL8/78</strain>
    </source>
</reference>
<dbReference type="Pfam" id="PF03101">
    <property type="entry name" value="FAR1"/>
    <property type="match status" value="1"/>
</dbReference>
<organism evidence="2 3">
    <name type="scientific">Aegilops tauschii subsp. strangulata</name>
    <name type="common">Goatgrass</name>
    <dbReference type="NCBI Taxonomy" id="200361"/>
    <lineage>
        <taxon>Eukaryota</taxon>
        <taxon>Viridiplantae</taxon>
        <taxon>Streptophyta</taxon>
        <taxon>Embryophyta</taxon>
        <taxon>Tracheophyta</taxon>
        <taxon>Spermatophyta</taxon>
        <taxon>Magnoliopsida</taxon>
        <taxon>Liliopsida</taxon>
        <taxon>Poales</taxon>
        <taxon>Poaceae</taxon>
        <taxon>BOP clade</taxon>
        <taxon>Pooideae</taxon>
        <taxon>Triticodae</taxon>
        <taxon>Triticeae</taxon>
        <taxon>Triticinae</taxon>
        <taxon>Aegilops</taxon>
    </lineage>
</organism>
<accession>A0A453JJ47</accession>
<dbReference type="Proteomes" id="UP000015105">
    <property type="component" value="Chromosome 5D"/>
</dbReference>
<dbReference type="EnsemblPlants" id="AET5Gv20071100.1">
    <property type="protein sequence ID" value="AET5Gv20071100.1"/>
    <property type="gene ID" value="AET5Gv20071100"/>
</dbReference>
<evidence type="ECO:0000313" key="2">
    <source>
        <dbReference type="EnsemblPlants" id="AET5Gv20071100.1"/>
    </source>
</evidence>
<dbReference type="PANTHER" id="PTHR47718:SF2">
    <property type="entry name" value="PROTEIN FAR1-RELATED SEQUENCE 5-LIKE"/>
    <property type="match status" value="1"/>
</dbReference>
<sequence length="184" mass="21040">YGGHIGFDVRKRSTIKSRCDGVITSRWFVCSNEGHRRKNQTDHEPKRIRAETRTNCKAHVIVTYDRVANNFEVTEVDLEHNHRLQLPQTCHLLASQRKISEVQAFEIETADDSGIMPKASHEYACRLVGGPNNLGHTYRDRKNHLRSKRQRELAYGQAGSMLNYFRDKQAENAAFVTSGSGSWP</sequence>
<dbReference type="InterPro" id="IPR004330">
    <property type="entry name" value="FAR1_DNA_bnd_dom"/>
</dbReference>
<reference evidence="3" key="1">
    <citation type="journal article" date="2014" name="Science">
        <title>Ancient hybridizations among the ancestral genomes of bread wheat.</title>
        <authorList>
            <consortium name="International Wheat Genome Sequencing Consortium,"/>
            <person name="Marcussen T."/>
            <person name="Sandve S.R."/>
            <person name="Heier L."/>
            <person name="Spannagl M."/>
            <person name="Pfeifer M."/>
            <person name="Jakobsen K.S."/>
            <person name="Wulff B.B."/>
            <person name="Steuernagel B."/>
            <person name="Mayer K.F."/>
            <person name="Olsen O.A."/>
        </authorList>
    </citation>
    <scope>NUCLEOTIDE SEQUENCE [LARGE SCALE GENOMIC DNA]</scope>
    <source>
        <strain evidence="3">cv. AL8/78</strain>
    </source>
</reference>
<feature type="domain" description="FAR1" evidence="1">
    <location>
        <begin position="1"/>
        <end position="85"/>
    </location>
</feature>
<proteinExistence type="predicted"/>
<dbReference type="PANTHER" id="PTHR47718">
    <property type="entry name" value="OS01G0519700 PROTEIN"/>
    <property type="match status" value="1"/>
</dbReference>
<reference evidence="2" key="4">
    <citation type="submission" date="2019-03" db="UniProtKB">
        <authorList>
            <consortium name="EnsemblPlants"/>
        </authorList>
    </citation>
    <scope>IDENTIFICATION</scope>
</reference>
<dbReference type="STRING" id="200361.A0A453JJ47"/>
<dbReference type="Gramene" id="AET5Gv20071100.1">
    <property type="protein sequence ID" value="AET5Gv20071100.1"/>
    <property type="gene ID" value="AET5Gv20071100"/>
</dbReference>
<evidence type="ECO:0000313" key="3">
    <source>
        <dbReference type="Proteomes" id="UP000015105"/>
    </source>
</evidence>
<reference evidence="2" key="3">
    <citation type="journal article" date="2017" name="Nature">
        <title>Genome sequence of the progenitor of the wheat D genome Aegilops tauschii.</title>
        <authorList>
            <person name="Luo M.C."/>
            <person name="Gu Y.Q."/>
            <person name="Puiu D."/>
            <person name="Wang H."/>
            <person name="Twardziok S.O."/>
            <person name="Deal K.R."/>
            <person name="Huo N."/>
            <person name="Zhu T."/>
            <person name="Wang L."/>
            <person name="Wang Y."/>
            <person name="McGuire P.E."/>
            <person name="Liu S."/>
            <person name="Long H."/>
            <person name="Ramasamy R.K."/>
            <person name="Rodriguez J.C."/>
            <person name="Van S.L."/>
            <person name="Yuan L."/>
            <person name="Wang Z."/>
            <person name="Xia Z."/>
            <person name="Xiao L."/>
            <person name="Anderson O.D."/>
            <person name="Ouyang S."/>
            <person name="Liang Y."/>
            <person name="Zimin A.V."/>
            <person name="Pertea G."/>
            <person name="Qi P."/>
            <person name="Bennetzen J.L."/>
            <person name="Dai X."/>
            <person name="Dawson M.W."/>
            <person name="Muller H.G."/>
            <person name="Kugler K."/>
            <person name="Rivarola-Duarte L."/>
            <person name="Spannagl M."/>
            <person name="Mayer K.F.X."/>
            <person name="Lu F.H."/>
            <person name="Bevan M.W."/>
            <person name="Leroy P."/>
            <person name="Li P."/>
            <person name="You F.M."/>
            <person name="Sun Q."/>
            <person name="Liu Z."/>
            <person name="Lyons E."/>
            <person name="Wicker T."/>
            <person name="Salzberg S.L."/>
            <person name="Devos K.M."/>
            <person name="Dvorak J."/>
        </authorList>
    </citation>
    <scope>NUCLEOTIDE SEQUENCE [LARGE SCALE GENOMIC DNA]</scope>
    <source>
        <strain evidence="2">cv. AL8/78</strain>
    </source>
</reference>
<evidence type="ECO:0000259" key="1">
    <source>
        <dbReference type="Pfam" id="PF03101"/>
    </source>
</evidence>
<reference evidence="2" key="5">
    <citation type="journal article" date="2021" name="G3 (Bethesda)">
        <title>Aegilops tauschii genome assembly Aet v5.0 features greater sequence contiguity and improved annotation.</title>
        <authorList>
            <person name="Wang L."/>
            <person name="Zhu T."/>
            <person name="Rodriguez J.C."/>
            <person name="Deal K.R."/>
            <person name="Dubcovsky J."/>
            <person name="McGuire P.E."/>
            <person name="Lux T."/>
            <person name="Spannagl M."/>
            <person name="Mayer K.F.X."/>
            <person name="Baldrich P."/>
            <person name="Meyers B.C."/>
            <person name="Huo N."/>
            <person name="Gu Y.Q."/>
            <person name="Zhou H."/>
            <person name="Devos K.M."/>
            <person name="Bennetzen J.L."/>
            <person name="Unver T."/>
            <person name="Budak H."/>
            <person name="Gulick P.J."/>
            <person name="Galiba G."/>
            <person name="Kalapos B."/>
            <person name="Nelson D.R."/>
            <person name="Li P."/>
            <person name="You F.M."/>
            <person name="Luo M.C."/>
            <person name="Dvorak J."/>
        </authorList>
    </citation>
    <scope>NUCLEOTIDE SEQUENCE [LARGE SCALE GENOMIC DNA]</scope>
    <source>
        <strain evidence="2">cv. AL8/78</strain>
    </source>
</reference>
<keyword evidence="3" id="KW-1185">Reference proteome</keyword>
<protein>
    <recommendedName>
        <fullName evidence="1">FAR1 domain-containing protein</fullName>
    </recommendedName>
</protein>